<proteinExistence type="inferred from homology"/>
<keyword evidence="5" id="KW-0489">Methyltransferase</keyword>
<evidence type="ECO:0000256" key="1">
    <source>
        <dbReference type="ARBA" id="ARBA00022691"/>
    </source>
</evidence>
<sequence>MNKVEFTPIGYIETCFKQKTGCPRQSLIVPKARGILKITYEKDVQNLNTIQLVEGLEGFSHIWLFWVFHQNNADARIKTKVKPPRMDGEKIGALACRSPYRPNPLGMSIVKLDKIVEDKECTGRAVLHLSGVDLVDQTPVIDIKPYIPMYDIITENHIPGGPTVSNWMANMPRQQISIPHVSFSIDAELQLKNLVDAKKLQFYDNIDDAKEVIRDIISLDPRSKYRREKCNKELLGFGFDIMNLRCKIEGEHALVVEVEDWSKGMPYSKEELKQRARSERFENLNPVDYGKDGEEPDVKRQKLE</sequence>
<dbReference type="InterPro" id="IPR040372">
    <property type="entry name" value="YaeB-like"/>
</dbReference>
<dbReference type="Gene3D" id="3.30.2310.10">
    <property type="entry name" value="YaeB-like"/>
    <property type="match status" value="1"/>
</dbReference>
<dbReference type="SUPFAM" id="SSF118196">
    <property type="entry name" value="YaeB-like"/>
    <property type="match status" value="1"/>
</dbReference>
<dbReference type="InterPro" id="IPR036414">
    <property type="entry name" value="YaeB_N_sf"/>
</dbReference>
<evidence type="ECO:0000313" key="6">
    <source>
        <dbReference type="Proteomes" id="UP001431209"/>
    </source>
</evidence>
<reference evidence="5 6" key="1">
    <citation type="submission" date="2024-03" db="EMBL/GenBank/DDBJ databases">
        <title>The Acrasis kona genome and developmental transcriptomes reveal deep origins of eukaryotic multicellular pathways.</title>
        <authorList>
            <person name="Sheikh S."/>
            <person name="Fu C.-J."/>
            <person name="Brown M.W."/>
            <person name="Baldauf S.L."/>
        </authorList>
    </citation>
    <scope>NUCLEOTIDE SEQUENCE [LARGE SCALE GENOMIC DNA]</scope>
    <source>
        <strain evidence="5 6">ATCC MYA-3509</strain>
    </source>
</reference>
<comment type="caution">
    <text evidence="5">The sequence shown here is derived from an EMBL/GenBank/DDBJ whole genome shotgun (WGS) entry which is preliminary data.</text>
</comment>
<keyword evidence="5" id="KW-0808">Transferase</keyword>
<dbReference type="CDD" id="cd09281">
    <property type="entry name" value="UPF0066"/>
    <property type="match status" value="1"/>
</dbReference>
<dbReference type="InterPro" id="IPR023370">
    <property type="entry name" value="TrmO-like_N"/>
</dbReference>
<organism evidence="5 6">
    <name type="scientific">Acrasis kona</name>
    <dbReference type="NCBI Taxonomy" id="1008807"/>
    <lineage>
        <taxon>Eukaryota</taxon>
        <taxon>Discoba</taxon>
        <taxon>Heterolobosea</taxon>
        <taxon>Tetramitia</taxon>
        <taxon>Eutetramitia</taxon>
        <taxon>Acrasidae</taxon>
        <taxon>Acrasis</taxon>
    </lineage>
</organism>
<dbReference type="GO" id="GO:0008168">
    <property type="term" value="F:methyltransferase activity"/>
    <property type="evidence" value="ECO:0007669"/>
    <property type="project" value="UniProtKB-KW"/>
</dbReference>
<comment type="similarity">
    <text evidence="2">Belongs to the tRNA methyltransferase O family.</text>
</comment>
<feature type="region of interest" description="Disordered" evidence="3">
    <location>
        <begin position="283"/>
        <end position="304"/>
    </location>
</feature>
<keyword evidence="1" id="KW-0949">S-adenosyl-L-methionine</keyword>
<keyword evidence="6" id="KW-1185">Reference proteome</keyword>
<dbReference type="AlphaFoldDB" id="A0AAW2Z2U5"/>
<evidence type="ECO:0000256" key="3">
    <source>
        <dbReference type="SAM" id="MobiDB-lite"/>
    </source>
</evidence>
<evidence type="ECO:0000256" key="2">
    <source>
        <dbReference type="ARBA" id="ARBA00033753"/>
    </source>
</evidence>
<dbReference type="GO" id="GO:0032259">
    <property type="term" value="P:methylation"/>
    <property type="evidence" value="ECO:0007669"/>
    <property type="project" value="UniProtKB-KW"/>
</dbReference>
<dbReference type="NCBIfam" id="TIGR00104">
    <property type="entry name" value="tRNA_TsaA"/>
    <property type="match status" value="1"/>
</dbReference>
<accession>A0AAW2Z2U5</accession>
<evidence type="ECO:0000313" key="5">
    <source>
        <dbReference type="EMBL" id="KAL0483598.1"/>
    </source>
</evidence>
<protein>
    <submittedName>
        <fullName evidence="5">S-adenosylmethionine-dependent methyltransferase</fullName>
    </submittedName>
</protein>
<dbReference type="EMBL" id="JAOPGA020000972">
    <property type="protein sequence ID" value="KAL0483598.1"/>
    <property type="molecule type" value="Genomic_DNA"/>
</dbReference>
<dbReference type="PROSITE" id="PS51668">
    <property type="entry name" value="TSAA_2"/>
    <property type="match status" value="1"/>
</dbReference>
<gene>
    <name evidence="5" type="ORF">AKO1_011446</name>
</gene>
<dbReference type="Proteomes" id="UP001431209">
    <property type="component" value="Unassembled WGS sequence"/>
</dbReference>
<evidence type="ECO:0000259" key="4">
    <source>
        <dbReference type="PROSITE" id="PS51668"/>
    </source>
</evidence>
<name>A0AAW2Z2U5_9EUKA</name>
<dbReference type="Gene3D" id="2.40.30.70">
    <property type="entry name" value="YaeB-like"/>
    <property type="match status" value="1"/>
</dbReference>
<dbReference type="PANTHER" id="PTHR12818">
    <property type="entry name" value="TRNA (ADENINE(37)-N6)-METHYLTRANSFERASE"/>
    <property type="match status" value="1"/>
</dbReference>
<feature type="compositionally biased region" description="Basic and acidic residues" evidence="3">
    <location>
        <begin position="289"/>
        <end position="304"/>
    </location>
</feature>
<feature type="domain" description="TsaA-like" evidence="4">
    <location>
        <begin position="6"/>
        <end position="155"/>
    </location>
</feature>
<dbReference type="Pfam" id="PF01980">
    <property type="entry name" value="TrmO_N"/>
    <property type="match status" value="1"/>
</dbReference>
<dbReference type="PANTHER" id="PTHR12818:SF0">
    <property type="entry name" value="TRNA (ADENINE(37)-N6)-METHYLTRANSFERASE"/>
    <property type="match status" value="1"/>
</dbReference>
<dbReference type="InterPro" id="IPR036413">
    <property type="entry name" value="YaeB-like_sf"/>
</dbReference>